<accession>A0A1F4ZW04</accession>
<name>A0A1F4ZW04_9BACT</name>
<gene>
    <name evidence="1" type="ORF">A2397_01330</name>
</gene>
<dbReference type="STRING" id="1797263.A2397_01330"/>
<comment type="caution">
    <text evidence="1">The sequence shown here is derived from an EMBL/GenBank/DDBJ whole genome shotgun (WGS) entry which is preliminary data.</text>
</comment>
<evidence type="ECO:0000313" key="1">
    <source>
        <dbReference type="EMBL" id="OGD10599.1"/>
    </source>
</evidence>
<proteinExistence type="predicted"/>
<protein>
    <submittedName>
        <fullName evidence="1">Uncharacterized protein</fullName>
    </submittedName>
</protein>
<sequence length="146" mass="17000">MNLFFNPFKKKIDYEDSLVSNFGNVASMSIVRSTLFKSGWYTPEDSLSTQTTVRDCVSCEPISYSRQMSQFLNSYETFDQFLENLLVTTHINDIRGVIDYQNNENGLILRKLHDNAIKERTEFEEGLKRRSELEDLQFDKSDDDNG</sequence>
<dbReference type="Proteomes" id="UP000176424">
    <property type="component" value="Unassembled WGS sequence"/>
</dbReference>
<dbReference type="EMBL" id="MEXR01000003">
    <property type="protein sequence ID" value="OGD10599.1"/>
    <property type="molecule type" value="Genomic_DNA"/>
</dbReference>
<evidence type="ECO:0000313" key="2">
    <source>
        <dbReference type="Proteomes" id="UP000176424"/>
    </source>
</evidence>
<dbReference type="AlphaFoldDB" id="A0A1F4ZW04"/>
<organism evidence="1 2">
    <name type="scientific">Candidatus Amesbacteria bacterium RIFOXYB1_FULL_44_23</name>
    <dbReference type="NCBI Taxonomy" id="1797263"/>
    <lineage>
        <taxon>Bacteria</taxon>
        <taxon>Candidatus Amesiibacteriota</taxon>
    </lineage>
</organism>
<reference evidence="1 2" key="1">
    <citation type="journal article" date="2016" name="Nat. Commun.">
        <title>Thousands of microbial genomes shed light on interconnected biogeochemical processes in an aquifer system.</title>
        <authorList>
            <person name="Anantharaman K."/>
            <person name="Brown C.T."/>
            <person name="Hug L.A."/>
            <person name="Sharon I."/>
            <person name="Castelle C.J."/>
            <person name="Probst A.J."/>
            <person name="Thomas B.C."/>
            <person name="Singh A."/>
            <person name="Wilkins M.J."/>
            <person name="Karaoz U."/>
            <person name="Brodie E.L."/>
            <person name="Williams K.H."/>
            <person name="Hubbard S.S."/>
            <person name="Banfield J.F."/>
        </authorList>
    </citation>
    <scope>NUCLEOTIDE SEQUENCE [LARGE SCALE GENOMIC DNA]</scope>
</reference>